<keyword evidence="5" id="KW-1185">Reference proteome</keyword>
<gene>
    <name evidence="4" type="ORF">HanXRQr2_Chr16g0751811</name>
</gene>
<dbReference type="Gramene" id="mRNA:HanXRQr2_Chr16g0751811">
    <property type="protein sequence ID" value="CDS:HanXRQr2_Chr16g0751811.1"/>
    <property type="gene ID" value="HanXRQr2_Chr16g0751811"/>
</dbReference>
<sequence length="144" mass="16362">MSFSSSSSSSCLTELMENKRLYISLLSYVFLLRIFESSLTPYTCFINFRCAVVTGANKGIGFEICRQLALNKIQVILTARNESRGIEAVKKLNASGVQNVIFHQLDVKDPTSISHLVKFIETHFKKIDILVPKRFKTCKYFVIN</sequence>
<dbReference type="Gene3D" id="3.40.50.720">
    <property type="entry name" value="NAD(P)-binding Rossmann-like Domain"/>
    <property type="match status" value="1"/>
</dbReference>
<evidence type="ECO:0000256" key="1">
    <source>
        <dbReference type="ARBA" id="ARBA00006484"/>
    </source>
</evidence>
<dbReference type="SUPFAM" id="SSF51735">
    <property type="entry name" value="NAD(P)-binding Rossmann-fold domains"/>
    <property type="match status" value="1"/>
</dbReference>
<evidence type="ECO:0000313" key="4">
    <source>
        <dbReference type="EMBL" id="KAF5760299.1"/>
    </source>
</evidence>
<dbReference type="EMBL" id="MNCJ02000331">
    <property type="protein sequence ID" value="KAF5760299.1"/>
    <property type="molecule type" value="Genomic_DNA"/>
</dbReference>
<name>A0A9K3H0H9_HELAN</name>
<dbReference type="EC" id="1.1.1.208" evidence="4"/>
<dbReference type="PANTHER" id="PTHR43490:SF135">
    <property type="entry name" value="OS02G0640800 PROTEIN"/>
    <property type="match status" value="1"/>
</dbReference>
<evidence type="ECO:0000313" key="5">
    <source>
        <dbReference type="Proteomes" id="UP000215914"/>
    </source>
</evidence>
<dbReference type="AlphaFoldDB" id="A0A9K3H0H9"/>
<dbReference type="Pfam" id="PF00106">
    <property type="entry name" value="adh_short"/>
    <property type="match status" value="1"/>
</dbReference>
<evidence type="ECO:0000256" key="2">
    <source>
        <dbReference type="ARBA" id="ARBA00022857"/>
    </source>
</evidence>
<reference evidence="4" key="1">
    <citation type="journal article" date="2017" name="Nature">
        <title>The sunflower genome provides insights into oil metabolism, flowering and Asterid evolution.</title>
        <authorList>
            <person name="Badouin H."/>
            <person name="Gouzy J."/>
            <person name="Grassa C.J."/>
            <person name="Murat F."/>
            <person name="Staton S.E."/>
            <person name="Cottret L."/>
            <person name="Lelandais-Briere C."/>
            <person name="Owens G.L."/>
            <person name="Carrere S."/>
            <person name="Mayjonade B."/>
            <person name="Legrand L."/>
            <person name="Gill N."/>
            <person name="Kane N.C."/>
            <person name="Bowers J.E."/>
            <person name="Hubner S."/>
            <person name="Bellec A."/>
            <person name="Berard A."/>
            <person name="Berges H."/>
            <person name="Blanchet N."/>
            <person name="Boniface M.C."/>
            <person name="Brunel D."/>
            <person name="Catrice O."/>
            <person name="Chaidir N."/>
            <person name="Claudel C."/>
            <person name="Donnadieu C."/>
            <person name="Faraut T."/>
            <person name="Fievet G."/>
            <person name="Helmstetter N."/>
            <person name="King M."/>
            <person name="Knapp S.J."/>
            <person name="Lai Z."/>
            <person name="Le Paslier M.C."/>
            <person name="Lippi Y."/>
            <person name="Lorenzon L."/>
            <person name="Mandel J.R."/>
            <person name="Marage G."/>
            <person name="Marchand G."/>
            <person name="Marquand E."/>
            <person name="Bret-Mestries E."/>
            <person name="Morien E."/>
            <person name="Nambeesan S."/>
            <person name="Nguyen T."/>
            <person name="Pegot-Espagnet P."/>
            <person name="Pouilly N."/>
            <person name="Raftis F."/>
            <person name="Sallet E."/>
            <person name="Schiex T."/>
            <person name="Thomas J."/>
            <person name="Vandecasteele C."/>
            <person name="Vares D."/>
            <person name="Vear F."/>
            <person name="Vautrin S."/>
            <person name="Crespi M."/>
            <person name="Mangin B."/>
            <person name="Burke J.M."/>
            <person name="Salse J."/>
            <person name="Munos S."/>
            <person name="Vincourt P."/>
            <person name="Rieseberg L.H."/>
            <person name="Langlade N.B."/>
        </authorList>
    </citation>
    <scope>NUCLEOTIDE SEQUENCE</scope>
    <source>
        <tissue evidence="4">Leaves</tissue>
    </source>
</reference>
<comment type="caution">
    <text evidence="4">The sequence shown here is derived from an EMBL/GenBank/DDBJ whole genome shotgun (WGS) entry which is preliminary data.</text>
</comment>
<reference evidence="4" key="2">
    <citation type="submission" date="2020-06" db="EMBL/GenBank/DDBJ databases">
        <title>Helianthus annuus Genome sequencing and assembly Release 2.</title>
        <authorList>
            <person name="Gouzy J."/>
            <person name="Langlade N."/>
            <person name="Munos S."/>
        </authorList>
    </citation>
    <scope>NUCLEOTIDE SEQUENCE</scope>
    <source>
        <tissue evidence="4">Leaves</tissue>
    </source>
</reference>
<dbReference type="PANTHER" id="PTHR43490">
    <property type="entry name" value="(+)-NEOMENTHOL DEHYDROGENASE"/>
    <property type="match status" value="1"/>
</dbReference>
<comment type="similarity">
    <text evidence="1">Belongs to the short-chain dehydrogenases/reductases (SDR) family.</text>
</comment>
<proteinExistence type="inferred from homology"/>
<protein>
    <submittedName>
        <fullName evidence="4">(+)-neomenthol dehydrogenase</fullName>
        <ecNumber evidence="4">1.1.1.208</ecNumber>
    </submittedName>
</protein>
<keyword evidence="2" id="KW-0521">NADP</keyword>
<accession>A0A9K3H0H9</accession>
<organism evidence="4 5">
    <name type="scientific">Helianthus annuus</name>
    <name type="common">Common sunflower</name>
    <dbReference type="NCBI Taxonomy" id="4232"/>
    <lineage>
        <taxon>Eukaryota</taxon>
        <taxon>Viridiplantae</taxon>
        <taxon>Streptophyta</taxon>
        <taxon>Embryophyta</taxon>
        <taxon>Tracheophyta</taxon>
        <taxon>Spermatophyta</taxon>
        <taxon>Magnoliopsida</taxon>
        <taxon>eudicotyledons</taxon>
        <taxon>Gunneridae</taxon>
        <taxon>Pentapetalae</taxon>
        <taxon>asterids</taxon>
        <taxon>campanulids</taxon>
        <taxon>Asterales</taxon>
        <taxon>Asteraceae</taxon>
        <taxon>Asteroideae</taxon>
        <taxon>Heliantheae alliance</taxon>
        <taxon>Heliantheae</taxon>
        <taxon>Helianthus</taxon>
    </lineage>
</organism>
<dbReference type="InterPro" id="IPR002347">
    <property type="entry name" value="SDR_fam"/>
</dbReference>
<dbReference type="GO" id="GO:0047501">
    <property type="term" value="F:(+)-neomenthol dehydrogenase activity"/>
    <property type="evidence" value="ECO:0007669"/>
    <property type="project" value="UniProtKB-EC"/>
</dbReference>
<evidence type="ECO:0000256" key="3">
    <source>
        <dbReference type="ARBA" id="ARBA00023002"/>
    </source>
</evidence>
<dbReference type="Proteomes" id="UP000215914">
    <property type="component" value="Unassembled WGS sequence"/>
</dbReference>
<dbReference type="InterPro" id="IPR036291">
    <property type="entry name" value="NAD(P)-bd_dom_sf"/>
</dbReference>
<keyword evidence="3 4" id="KW-0560">Oxidoreductase</keyword>